<dbReference type="Proteomes" id="UP001163823">
    <property type="component" value="Chromosome 11"/>
</dbReference>
<comment type="caution">
    <text evidence="2">The sequence shown here is derived from an EMBL/GenBank/DDBJ whole genome shotgun (WGS) entry which is preliminary data.</text>
</comment>
<dbReference type="SUPFAM" id="SSF81383">
    <property type="entry name" value="F-box domain"/>
    <property type="match status" value="1"/>
</dbReference>
<dbReference type="EMBL" id="JARAOO010000011">
    <property type="protein sequence ID" value="KAJ7951079.1"/>
    <property type="molecule type" value="Genomic_DNA"/>
</dbReference>
<name>A0AAD7L3V8_QUISA</name>
<dbReference type="Pfam" id="PF12937">
    <property type="entry name" value="F-box-like"/>
    <property type="match status" value="1"/>
</dbReference>
<reference evidence="2" key="1">
    <citation type="journal article" date="2023" name="Science">
        <title>Elucidation of the pathway for biosynthesis of saponin adjuvants from the soapbark tree.</title>
        <authorList>
            <person name="Reed J."/>
            <person name="Orme A."/>
            <person name="El-Demerdash A."/>
            <person name="Owen C."/>
            <person name="Martin L.B.B."/>
            <person name="Misra R.C."/>
            <person name="Kikuchi S."/>
            <person name="Rejzek M."/>
            <person name="Martin A.C."/>
            <person name="Harkess A."/>
            <person name="Leebens-Mack J."/>
            <person name="Louveau T."/>
            <person name="Stephenson M.J."/>
            <person name="Osbourn A."/>
        </authorList>
    </citation>
    <scope>NUCLEOTIDE SEQUENCE</scope>
    <source>
        <strain evidence="2">S10</strain>
    </source>
</reference>
<gene>
    <name evidence="2" type="ORF">O6P43_027176</name>
</gene>
<dbReference type="Gene3D" id="1.20.1280.50">
    <property type="match status" value="1"/>
</dbReference>
<protein>
    <submittedName>
        <fullName evidence="2">F-box protein</fullName>
    </submittedName>
</protein>
<dbReference type="InterPro" id="IPR036047">
    <property type="entry name" value="F-box-like_dom_sf"/>
</dbReference>
<dbReference type="PANTHER" id="PTHR39741:SF14">
    <property type="entry name" value="F-BOX DOMAIN-CONTAINING PROTEIN"/>
    <property type="match status" value="1"/>
</dbReference>
<proteinExistence type="predicted"/>
<organism evidence="2 3">
    <name type="scientific">Quillaja saponaria</name>
    <name type="common">Soap bark tree</name>
    <dbReference type="NCBI Taxonomy" id="32244"/>
    <lineage>
        <taxon>Eukaryota</taxon>
        <taxon>Viridiplantae</taxon>
        <taxon>Streptophyta</taxon>
        <taxon>Embryophyta</taxon>
        <taxon>Tracheophyta</taxon>
        <taxon>Spermatophyta</taxon>
        <taxon>Magnoliopsida</taxon>
        <taxon>eudicotyledons</taxon>
        <taxon>Gunneridae</taxon>
        <taxon>Pentapetalae</taxon>
        <taxon>rosids</taxon>
        <taxon>fabids</taxon>
        <taxon>Fabales</taxon>
        <taxon>Quillajaceae</taxon>
        <taxon>Quillaja</taxon>
    </lineage>
</organism>
<dbReference type="SMART" id="SM00256">
    <property type="entry name" value="FBOX"/>
    <property type="match status" value="1"/>
</dbReference>
<keyword evidence="3" id="KW-1185">Reference proteome</keyword>
<dbReference type="KEGG" id="qsa:O6P43_027176"/>
<dbReference type="InterPro" id="IPR055336">
    <property type="entry name" value="At4g00755-like"/>
</dbReference>
<accession>A0AAD7L3V8</accession>
<dbReference type="InterPro" id="IPR001810">
    <property type="entry name" value="F-box_dom"/>
</dbReference>
<dbReference type="PANTHER" id="PTHR39741">
    <property type="entry name" value="F-BOX DOMAIN CONTAINING PROTEIN, EXPRESSED"/>
    <property type="match status" value="1"/>
</dbReference>
<feature type="domain" description="F-box" evidence="1">
    <location>
        <begin position="11"/>
        <end position="52"/>
    </location>
</feature>
<evidence type="ECO:0000313" key="3">
    <source>
        <dbReference type="Proteomes" id="UP001163823"/>
    </source>
</evidence>
<sequence>MGSSMDFLNWLDPDMSIKIFMCLDDPADLVRVSSVSRSWRRFVIVNGLCKQLCLRMFPQLSRVASLLNCTSTKQRNLWKLDLAT</sequence>
<evidence type="ECO:0000259" key="1">
    <source>
        <dbReference type="SMART" id="SM00256"/>
    </source>
</evidence>
<evidence type="ECO:0000313" key="2">
    <source>
        <dbReference type="EMBL" id="KAJ7951079.1"/>
    </source>
</evidence>
<dbReference type="AlphaFoldDB" id="A0AAD7L3V8"/>